<sequence>MLLLGLNFLSFHVCDDSFSIVSNTFSITFCQSFSLYCFHSLCFQMFGLKNTDSRVRSCSL</sequence>
<dbReference type="EMBL" id="GGEC01064304">
    <property type="protein sequence ID" value="MBX44788.1"/>
    <property type="molecule type" value="Transcribed_RNA"/>
</dbReference>
<accession>A0A2P2NQK5</accession>
<protein>
    <submittedName>
        <fullName evidence="1">Uncharacterized protein</fullName>
    </submittedName>
</protein>
<reference evidence="1" key="1">
    <citation type="submission" date="2018-02" db="EMBL/GenBank/DDBJ databases">
        <title>Rhizophora mucronata_Transcriptome.</title>
        <authorList>
            <person name="Meera S.P."/>
            <person name="Sreeshan A."/>
            <person name="Augustine A."/>
        </authorList>
    </citation>
    <scope>NUCLEOTIDE SEQUENCE</scope>
    <source>
        <tissue evidence="1">Leaf</tissue>
    </source>
</reference>
<name>A0A2P2NQK5_RHIMU</name>
<dbReference type="AlphaFoldDB" id="A0A2P2NQK5"/>
<organism evidence="1">
    <name type="scientific">Rhizophora mucronata</name>
    <name type="common">Asiatic mangrove</name>
    <dbReference type="NCBI Taxonomy" id="61149"/>
    <lineage>
        <taxon>Eukaryota</taxon>
        <taxon>Viridiplantae</taxon>
        <taxon>Streptophyta</taxon>
        <taxon>Embryophyta</taxon>
        <taxon>Tracheophyta</taxon>
        <taxon>Spermatophyta</taxon>
        <taxon>Magnoliopsida</taxon>
        <taxon>eudicotyledons</taxon>
        <taxon>Gunneridae</taxon>
        <taxon>Pentapetalae</taxon>
        <taxon>rosids</taxon>
        <taxon>fabids</taxon>
        <taxon>Malpighiales</taxon>
        <taxon>Rhizophoraceae</taxon>
        <taxon>Rhizophora</taxon>
    </lineage>
</organism>
<evidence type="ECO:0000313" key="1">
    <source>
        <dbReference type="EMBL" id="MBX44788.1"/>
    </source>
</evidence>
<proteinExistence type="predicted"/>